<dbReference type="VEuPathDB" id="TrichDB:TRFO_09196"/>
<dbReference type="OrthoDB" id="10436071at2759"/>
<keyword evidence="3" id="KW-1185">Reference proteome</keyword>
<evidence type="ECO:0008006" key="4">
    <source>
        <dbReference type="Google" id="ProtNLM"/>
    </source>
</evidence>
<feature type="transmembrane region" description="Helical" evidence="1">
    <location>
        <begin position="128"/>
        <end position="153"/>
    </location>
</feature>
<dbReference type="EMBL" id="MLAK01001093">
    <property type="protein sequence ID" value="OHS97785.1"/>
    <property type="molecule type" value="Genomic_DNA"/>
</dbReference>
<comment type="caution">
    <text evidence="2">The sequence shown here is derived from an EMBL/GenBank/DDBJ whole genome shotgun (WGS) entry which is preliminary data.</text>
</comment>
<dbReference type="GeneID" id="94829428"/>
<organism evidence="2 3">
    <name type="scientific">Tritrichomonas foetus</name>
    <dbReference type="NCBI Taxonomy" id="1144522"/>
    <lineage>
        <taxon>Eukaryota</taxon>
        <taxon>Metamonada</taxon>
        <taxon>Parabasalia</taxon>
        <taxon>Tritrichomonadida</taxon>
        <taxon>Tritrichomonadidae</taxon>
        <taxon>Tritrichomonas</taxon>
    </lineage>
</organism>
<keyword evidence="1" id="KW-0812">Transmembrane</keyword>
<feature type="transmembrane region" description="Helical" evidence="1">
    <location>
        <begin position="219"/>
        <end position="242"/>
    </location>
</feature>
<sequence length="421" mass="48890">MIYLKKLKFYISQRPLFQKLLNPFQTYFLSFYRSLFPITNLPNDFWKIGIDDLKCFFAMTFTTVSLWIATAQTGNPNSVIAYWDGPNYIYAAITLYDISHSNPWTKYFNYPPSYFACHLPGYPLLIRFFAFFTIGNFYIASYITILFTGYLLCYSFRRLLIVYDCVSNPTYTTMLLSIIPMRLFIYHSIIASEPLYLSCVYMCFIFYKIENFPLMMIFIWYACITRIEGMLIGATIGFCYLLRFEIVKALSMFSTFLSTIGLLILHRAMFGDAMAYIKFNSGHQGLVGKKLFVELIYGRSSTHDVLYLHSFIDFYFPYVIGICVVVIVAGPLGIFGAAYLLYVALLRHIDLFRYSLPSAVFAILIGYDKLWSDKISKSMIYFFAPIYFAFLLSYSTGQIHSNRSSDKFLMEVINANLDKLH</sequence>
<gene>
    <name evidence="2" type="ORF">TRFO_09196</name>
</gene>
<protein>
    <recommendedName>
        <fullName evidence="4">Glycosyltransferase RgtA/B/C/D-like domain-containing protein</fullName>
    </recommendedName>
</protein>
<feature type="transmembrane region" description="Helical" evidence="1">
    <location>
        <begin position="183"/>
        <end position="207"/>
    </location>
</feature>
<dbReference type="Proteomes" id="UP000179807">
    <property type="component" value="Unassembled WGS sequence"/>
</dbReference>
<keyword evidence="1" id="KW-0472">Membrane</keyword>
<evidence type="ECO:0000313" key="3">
    <source>
        <dbReference type="Proteomes" id="UP000179807"/>
    </source>
</evidence>
<keyword evidence="1" id="KW-1133">Transmembrane helix</keyword>
<proteinExistence type="predicted"/>
<dbReference type="RefSeq" id="XP_068350922.1">
    <property type="nucleotide sequence ID" value="XM_068494724.1"/>
</dbReference>
<name>A0A1J4JGI9_9EUKA</name>
<evidence type="ECO:0000256" key="1">
    <source>
        <dbReference type="SAM" id="Phobius"/>
    </source>
</evidence>
<feature type="transmembrane region" description="Helical" evidence="1">
    <location>
        <begin position="379"/>
        <end position="397"/>
    </location>
</feature>
<feature type="transmembrane region" description="Helical" evidence="1">
    <location>
        <begin position="249"/>
        <end position="270"/>
    </location>
</feature>
<feature type="transmembrane region" description="Helical" evidence="1">
    <location>
        <begin position="315"/>
        <end position="344"/>
    </location>
</feature>
<reference evidence="2" key="1">
    <citation type="submission" date="2016-10" db="EMBL/GenBank/DDBJ databases">
        <authorList>
            <person name="Benchimol M."/>
            <person name="Almeida L.G."/>
            <person name="Vasconcelos A.T."/>
            <person name="Perreira-Neves A."/>
            <person name="Rosa I.A."/>
            <person name="Tasca T."/>
            <person name="Bogo M.R."/>
            <person name="de Souza W."/>
        </authorList>
    </citation>
    <scope>NUCLEOTIDE SEQUENCE [LARGE SCALE GENOMIC DNA]</scope>
    <source>
        <strain evidence="2">K</strain>
    </source>
</reference>
<accession>A0A1J4JGI9</accession>
<evidence type="ECO:0000313" key="2">
    <source>
        <dbReference type="EMBL" id="OHS97785.1"/>
    </source>
</evidence>
<dbReference type="AlphaFoldDB" id="A0A1J4JGI9"/>